<reference evidence="14 15" key="1">
    <citation type="journal article" date="2010" name="Genome Biol. Evol.">
        <title>The sequence of a 1.8-mb bacterial linear plasmid reveals a rich evolutionary reservoir of secondary metabolic pathways.</title>
        <authorList>
            <person name="Medema M.H."/>
            <person name="Trefzer A."/>
            <person name="Kovalchuk A."/>
            <person name="van den Berg M."/>
            <person name="Mueller U."/>
            <person name="Heijne W."/>
            <person name="Wu L."/>
            <person name="Alam M.T."/>
            <person name="Ronning C.M."/>
            <person name="Nierman W.C."/>
            <person name="Bovenberg R.A.L."/>
            <person name="Breitling R."/>
            <person name="Takano E."/>
        </authorList>
    </citation>
    <scope>NUCLEOTIDE SEQUENCE [LARGE SCALE GENOMIC DNA]</scope>
    <source>
        <strain evidence="15">ATCC 27064 / DSM 738 / JCM 4710 / NBRC 13307 / NCIMB 12785 / NRRL 3585 / VKM Ac-602</strain>
        <plasmid evidence="14">pSCL4</plasmid>
    </source>
</reference>
<proteinExistence type="inferred from homology"/>
<evidence type="ECO:0000256" key="7">
    <source>
        <dbReference type="ARBA" id="ARBA00022679"/>
    </source>
</evidence>
<dbReference type="SMART" id="SM00650">
    <property type="entry name" value="rADc"/>
    <property type="match status" value="1"/>
</dbReference>
<feature type="region of interest" description="Disordered" evidence="12">
    <location>
        <begin position="338"/>
        <end position="368"/>
    </location>
</feature>
<evidence type="ECO:0000256" key="9">
    <source>
        <dbReference type="ARBA" id="ARBA00030757"/>
    </source>
</evidence>
<dbReference type="GO" id="GO:0004719">
    <property type="term" value="F:protein-L-isoaspartate (D-aspartate) O-methyltransferase activity"/>
    <property type="evidence" value="ECO:0007669"/>
    <property type="project" value="UniProtKB-EC"/>
</dbReference>
<dbReference type="GO" id="GO:0005737">
    <property type="term" value="C:cytoplasm"/>
    <property type="evidence" value="ECO:0007669"/>
    <property type="project" value="UniProtKB-SubCell"/>
</dbReference>
<dbReference type="InterPro" id="IPR029063">
    <property type="entry name" value="SAM-dependent_MTases_sf"/>
</dbReference>
<keyword evidence="14" id="KW-0614">Plasmid</keyword>
<comment type="subcellular location">
    <subcellularLocation>
        <location evidence="1">Cytoplasm</location>
    </subcellularLocation>
</comment>
<evidence type="ECO:0000256" key="3">
    <source>
        <dbReference type="ARBA" id="ARBA00011890"/>
    </source>
</evidence>
<evidence type="ECO:0000256" key="1">
    <source>
        <dbReference type="ARBA" id="ARBA00004496"/>
    </source>
</evidence>
<dbReference type="PANTHER" id="PTHR11579">
    <property type="entry name" value="PROTEIN-L-ISOASPARTATE O-METHYLTRANSFERASE"/>
    <property type="match status" value="1"/>
</dbReference>
<keyword evidence="8" id="KW-0949">S-adenosyl-L-methionine</keyword>
<dbReference type="EC" id="2.1.1.77" evidence="3"/>
<comment type="similarity">
    <text evidence="2">Belongs to the methyltransferase superfamily. L-isoaspartyl/D-aspartyl protein methyltransferase family.</text>
</comment>
<dbReference type="RefSeq" id="WP_003963131.1">
    <property type="nucleotide sequence ID" value="NZ_CM000914.1"/>
</dbReference>
<dbReference type="Pfam" id="PF01135">
    <property type="entry name" value="PCMT"/>
    <property type="match status" value="1"/>
</dbReference>
<dbReference type="CDD" id="cd02440">
    <property type="entry name" value="AdoMet_MTases"/>
    <property type="match status" value="1"/>
</dbReference>
<dbReference type="GO" id="GO:0000179">
    <property type="term" value="F:rRNA (adenine-N6,N6-)-dimethyltransferase activity"/>
    <property type="evidence" value="ECO:0007669"/>
    <property type="project" value="InterPro"/>
</dbReference>
<sequence length="368" mass="39247">MERGVLAGRWTAVFTAVDRAAFTPDTVYAEVPGPGRRYEEVTRDGQRARWAELVASPGAVVTRLGRSPVDGLPVPSSSSSAPAAVAAMVTALDLTPGDRVLDLGTGTGWVAALLAAYGARVTTVEADAHVAAEAAVRLAGYEGVTTVHGDAVQDHDLGDGFDAVHAGFAVRRIPLAWLIHTEPGARIVAPYGTLWSPTGLARLVRDTDGSATGHFSRTAVTFMWEHGQQPHWPEPDQDDARMSASPVDPRELLRSPAGRWATGLQLPDVTYDPVPARGDRMLRLWSLDGSTAAVHVDHWADPEGVAQTGRRSLWDEAVTALNWWTGQARPARDRFGLTTTPGGDTLWLDHPGQPVPNPATRAAEPAPT</sequence>
<evidence type="ECO:0000256" key="11">
    <source>
        <dbReference type="ARBA" id="ARBA00031350"/>
    </source>
</evidence>
<dbReference type="PANTHER" id="PTHR11579:SF0">
    <property type="entry name" value="PROTEIN-L-ISOASPARTATE(D-ASPARTATE) O-METHYLTRANSFERASE"/>
    <property type="match status" value="1"/>
</dbReference>
<keyword evidence="15" id="KW-1185">Reference proteome</keyword>
<dbReference type="SUPFAM" id="SSF53335">
    <property type="entry name" value="S-adenosyl-L-methionine-dependent methyltransferases"/>
    <property type="match status" value="1"/>
</dbReference>
<name>D5SJ97_STRCL</name>
<dbReference type="Gene3D" id="3.40.50.150">
    <property type="entry name" value="Vaccinia Virus protein VP39"/>
    <property type="match status" value="1"/>
</dbReference>
<keyword evidence="6 14" id="KW-0489">Methyltransferase</keyword>
<gene>
    <name evidence="14" type="ORF">SCLAV_p0500</name>
</gene>
<evidence type="ECO:0000313" key="14">
    <source>
        <dbReference type="EMBL" id="EFG03990.2"/>
    </source>
</evidence>
<feature type="domain" description="Ribosomal RNA adenine methylase transferase N-terminal" evidence="13">
    <location>
        <begin position="84"/>
        <end position="219"/>
    </location>
</feature>
<evidence type="ECO:0000313" key="15">
    <source>
        <dbReference type="Proteomes" id="UP000002357"/>
    </source>
</evidence>
<evidence type="ECO:0000256" key="12">
    <source>
        <dbReference type="SAM" id="MobiDB-lite"/>
    </source>
</evidence>
<evidence type="ECO:0000256" key="2">
    <source>
        <dbReference type="ARBA" id="ARBA00005369"/>
    </source>
</evidence>
<dbReference type="GeneID" id="93733640"/>
<geneLocation type="plasmid" evidence="14 15">
    <name>pSCL4</name>
</geneLocation>
<keyword evidence="7 14" id="KW-0808">Transferase</keyword>
<dbReference type="AlphaFoldDB" id="D5SJ97"/>
<dbReference type="InterPro" id="IPR000682">
    <property type="entry name" value="PCMT"/>
</dbReference>
<keyword evidence="5" id="KW-0963">Cytoplasm</keyword>
<protein>
    <recommendedName>
        <fullName evidence="4">Protein-L-isoaspartate O-methyltransferase</fullName>
        <ecNumber evidence="3">2.1.1.77</ecNumber>
    </recommendedName>
    <alternativeName>
        <fullName evidence="11">L-isoaspartyl protein carboxyl methyltransferase</fullName>
    </alternativeName>
    <alternativeName>
        <fullName evidence="9">Protein L-isoaspartyl methyltransferase</fullName>
    </alternativeName>
    <alternativeName>
        <fullName evidence="10">Protein-beta-aspartate methyltransferase</fullName>
    </alternativeName>
</protein>
<evidence type="ECO:0000256" key="6">
    <source>
        <dbReference type="ARBA" id="ARBA00022603"/>
    </source>
</evidence>
<evidence type="ECO:0000256" key="10">
    <source>
        <dbReference type="ARBA" id="ARBA00031323"/>
    </source>
</evidence>
<evidence type="ECO:0000259" key="13">
    <source>
        <dbReference type="SMART" id="SM00650"/>
    </source>
</evidence>
<organism evidence="14 15">
    <name type="scientific">Streptomyces clavuligerus</name>
    <dbReference type="NCBI Taxonomy" id="1901"/>
    <lineage>
        <taxon>Bacteria</taxon>
        <taxon>Bacillati</taxon>
        <taxon>Actinomycetota</taxon>
        <taxon>Actinomycetes</taxon>
        <taxon>Kitasatosporales</taxon>
        <taxon>Streptomycetaceae</taxon>
        <taxon>Streptomyces</taxon>
    </lineage>
</organism>
<dbReference type="InterPro" id="IPR020598">
    <property type="entry name" value="rRNA_Ade_methylase_Trfase_N"/>
</dbReference>
<evidence type="ECO:0000256" key="8">
    <source>
        <dbReference type="ARBA" id="ARBA00022691"/>
    </source>
</evidence>
<dbReference type="eggNOG" id="COG2518">
    <property type="taxonomic scope" value="Bacteria"/>
</dbReference>
<evidence type="ECO:0000256" key="4">
    <source>
        <dbReference type="ARBA" id="ARBA00013346"/>
    </source>
</evidence>
<accession>D5SJ97</accession>
<dbReference type="Proteomes" id="UP000002357">
    <property type="component" value="Plasmid pSCL4"/>
</dbReference>
<dbReference type="EMBL" id="CM000914">
    <property type="protein sequence ID" value="EFG03990.2"/>
    <property type="molecule type" value="Genomic_DNA"/>
</dbReference>
<evidence type="ECO:0000256" key="5">
    <source>
        <dbReference type="ARBA" id="ARBA00022490"/>
    </source>
</evidence>